<evidence type="ECO:0000313" key="3">
    <source>
        <dbReference type="Proteomes" id="UP000198773"/>
    </source>
</evidence>
<keyword evidence="3" id="KW-1185">Reference proteome</keyword>
<dbReference type="AlphaFoldDB" id="A0A1H4EQ43"/>
<sequence>MNKRRWLFVTAPFILFTLYTSVISSSFPEYPERMRWLVSIFFGLSLLLLIAQKAVKDENYFVPTMLFVLLVNMLILFAVDISQFKSPESMSQAVTLLLERPQLILYFGLLLMALVPPILWRGSFTYYFSRLEYPADDWNDPAFIRINRNISFFWVFVFLLCFFTQLVPMLVVQLFAPIFIVATLGTWGTKRMINTFINHLEVKAG</sequence>
<protein>
    <recommendedName>
        <fullName evidence="4">Intracellular septation protein A</fullName>
    </recommendedName>
</protein>
<keyword evidence="1" id="KW-0472">Membrane</keyword>
<name>A0A1H4EQ43_ALKAM</name>
<feature type="transmembrane region" description="Helical" evidence="1">
    <location>
        <begin position="103"/>
        <end position="120"/>
    </location>
</feature>
<gene>
    <name evidence="2" type="ORF">SAMN04488051_107177</name>
</gene>
<dbReference type="EMBL" id="FNRM01000007">
    <property type="protein sequence ID" value="SEA87017.1"/>
    <property type="molecule type" value="Genomic_DNA"/>
</dbReference>
<organism evidence="2 3">
    <name type="scientific">Alkalimonas amylolytica</name>
    <dbReference type="NCBI Taxonomy" id="152573"/>
    <lineage>
        <taxon>Bacteria</taxon>
        <taxon>Pseudomonadati</taxon>
        <taxon>Pseudomonadota</taxon>
        <taxon>Gammaproteobacteria</taxon>
        <taxon>Alkalimonas</taxon>
    </lineage>
</organism>
<evidence type="ECO:0008006" key="4">
    <source>
        <dbReference type="Google" id="ProtNLM"/>
    </source>
</evidence>
<dbReference type="Proteomes" id="UP000198773">
    <property type="component" value="Unassembled WGS sequence"/>
</dbReference>
<reference evidence="2 3" key="1">
    <citation type="submission" date="2016-10" db="EMBL/GenBank/DDBJ databases">
        <authorList>
            <person name="de Groot N.N."/>
        </authorList>
    </citation>
    <scope>NUCLEOTIDE SEQUENCE [LARGE SCALE GENOMIC DNA]</scope>
    <source>
        <strain evidence="2 3">CGMCC 1.3430</strain>
    </source>
</reference>
<feature type="transmembrane region" description="Helical" evidence="1">
    <location>
        <begin position="60"/>
        <end position="83"/>
    </location>
</feature>
<keyword evidence="1" id="KW-0812">Transmembrane</keyword>
<feature type="transmembrane region" description="Helical" evidence="1">
    <location>
        <begin position="34"/>
        <end position="51"/>
    </location>
</feature>
<proteinExistence type="predicted"/>
<keyword evidence="1" id="KW-1133">Transmembrane helix</keyword>
<accession>A0A1H4EQ43</accession>
<feature type="transmembrane region" description="Helical" evidence="1">
    <location>
        <begin position="152"/>
        <end position="182"/>
    </location>
</feature>
<evidence type="ECO:0000256" key="1">
    <source>
        <dbReference type="SAM" id="Phobius"/>
    </source>
</evidence>
<evidence type="ECO:0000313" key="2">
    <source>
        <dbReference type="EMBL" id="SEA87017.1"/>
    </source>
</evidence>